<keyword evidence="2" id="KW-0028">Amino-acid biosynthesis</keyword>
<dbReference type="InterPro" id="IPR029753">
    <property type="entry name" value="D-isomer_DH_CS"/>
</dbReference>
<dbReference type="CDD" id="cd12171">
    <property type="entry name" value="2-Hacid_dh_10"/>
    <property type="match status" value="1"/>
</dbReference>
<organism evidence="8 9">
    <name type="scientific">Planifilum fimeticola</name>
    <dbReference type="NCBI Taxonomy" id="201975"/>
    <lineage>
        <taxon>Bacteria</taxon>
        <taxon>Bacillati</taxon>
        <taxon>Bacillota</taxon>
        <taxon>Bacilli</taxon>
        <taxon>Bacillales</taxon>
        <taxon>Thermoactinomycetaceae</taxon>
        <taxon>Planifilum</taxon>
    </lineage>
</organism>
<dbReference type="InterPro" id="IPR006140">
    <property type="entry name" value="D-isomer_DH_NAD-bd"/>
</dbReference>
<proteinExistence type="inferred from homology"/>
<evidence type="ECO:0000313" key="8">
    <source>
        <dbReference type="EMBL" id="PRX41352.1"/>
    </source>
</evidence>
<feature type="domain" description="D-isomer specific 2-hydroxyacid dehydrogenase NAD-binding" evidence="7">
    <location>
        <begin position="126"/>
        <end position="305"/>
    </location>
</feature>
<dbReference type="SUPFAM" id="SSF51735">
    <property type="entry name" value="NAD(P)-binding Rossmann-fold domains"/>
    <property type="match status" value="1"/>
</dbReference>
<dbReference type="GO" id="GO:0051287">
    <property type="term" value="F:NAD binding"/>
    <property type="evidence" value="ECO:0007669"/>
    <property type="project" value="InterPro"/>
</dbReference>
<dbReference type="Proteomes" id="UP000237797">
    <property type="component" value="Unassembled WGS sequence"/>
</dbReference>
<dbReference type="InterPro" id="IPR036291">
    <property type="entry name" value="NAD(P)-bd_dom_sf"/>
</dbReference>
<dbReference type="AlphaFoldDB" id="A0A2T0LGF3"/>
<evidence type="ECO:0000256" key="5">
    <source>
        <dbReference type="RuleBase" id="RU003719"/>
    </source>
</evidence>
<reference evidence="8 9" key="1">
    <citation type="submission" date="2018-03" db="EMBL/GenBank/DDBJ databases">
        <title>Genomic Encyclopedia of Archaeal and Bacterial Type Strains, Phase II (KMG-II): from individual species to whole genera.</title>
        <authorList>
            <person name="Goeker M."/>
        </authorList>
    </citation>
    <scope>NUCLEOTIDE SEQUENCE [LARGE SCALE GENOMIC DNA]</scope>
    <source>
        <strain evidence="8 9">DSM 44946</strain>
    </source>
</reference>
<evidence type="ECO:0000256" key="1">
    <source>
        <dbReference type="ARBA" id="ARBA00005854"/>
    </source>
</evidence>
<dbReference type="Pfam" id="PF00389">
    <property type="entry name" value="2-Hacid_dh"/>
    <property type="match status" value="1"/>
</dbReference>
<dbReference type="FunFam" id="3.40.50.720:FF:000203">
    <property type="entry name" value="D-3-phosphoglycerate dehydrogenase (SerA)"/>
    <property type="match status" value="1"/>
</dbReference>
<sequence length="342" mass="36937">MKIAVIGSGFVRSDRLKEILAGYFPEATFSLAESKWPSEPFQNGDEVLEYSGDPEQVAELASDADLLVLDVAPVTQAVIRRARRLKAIGVCRGGPVNVNVEAATERGIPVLNSPGRNAAATAEFTVGLILAGMRRICLGDARMKEGVWDGGLYMYQECGEELEGKTAGIVGLGNVGRRVARLLGGFGMRVLAYDPWVPASAFSEAGAERVDFPTLLKQSQILTLHARLTPETRGLIGKEELERLPRGAFVVNAARGGLLDYDALFESLERGHLSGAALDVYDPEPFPVHHPLLMHPRVVATPHIAGATRESALRGAEMVAEDLFRLMKGERPRHVVNPTAVP</sequence>
<dbReference type="GO" id="GO:0008652">
    <property type="term" value="P:amino acid biosynthetic process"/>
    <property type="evidence" value="ECO:0007669"/>
    <property type="project" value="UniProtKB-KW"/>
</dbReference>
<keyword evidence="3 5" id="KW-0560">Oxidoreductase</keyword>
<keyword evidence="4" id="KW-0520">NAD</keyword>
<name>A0A2T0LGF3_9BACL</name>
<protein>
    <submittedName>
        <fullName evidence="8">D-3-phosphoglycerate dehydrogenase</fullName>
    </submittedName>
</protein>
<evidence type="ECO:0000256" key="3">
    <source>
        <dbReference type="ARBA" id="ARBA00023002"/>
    </source>
</evidence>
<evidence type="ECO:0000256" key="4">
    <source>
        <dbReference type="ARBA" id="ARBA00023027"/>
    </source>
</evidence>
<dbReference type="InterPro" id="IPR050857">
    <property type="entry name" value="D-2-hydroxyacid_DH"/>
</dbReference>
<gene>
    <name evidence="8" type="ORF">CLV97_107118</name>
</gene>
<dbReference type="Gene3D" id="3.40.50.720">
    <property type="entry name" value="NAD(P)-binding Rossmann-like Domain"/>
    <property type="match status" value="2"/>
</dbReference>
<evidence type="ECO:0000259" key="7">
    <source>
        <dbReference type="Pfam" id="PF02826"/>
    </source>
</evidence>
<dbReference type="EMBL" id="PVNE01000007">
    <property type="protein sequence ID" value="PRX41352.1"/>
    <property type="molecule type" value="Genomic_DNA"/>
</dbReference>
<dbReference type="GO" id="GO:0016616">
    <property type="term" value="F:oxidoreductase activity, acting on the CH-OH group of donors, NAD or NADP as acceptor"/>
    <property type="evidence" value="ECO:0007669"/>
    <property type="project" value="InterPro"/>
</dbReference>
<accession>A0A2T0LGF3</accession>
<dbReference type="InterPro" id="IPR029752">
    <property type="entry name" value="D-isomer_DH_CS1"/>
</dbReference>
<dbReference type="PANTHER" id="PTHR42789">
    <property type="entry name" value="D-ISOMER SPECIFIC 2-HYDROXYACID DEHYDROGENASE FAMILY PROTEIN (AFU_ORTHOLOGUE AFUA_6G10090)"/>
    <property type="match status" value="1"/>
</dbReference>
<dbReference type="PROSITE" id="PS00671">
    <property type="entry name" value="D_2_HYDROXYACID_DH_3"/>
    <property type="match status" value="1"/>
</dbReference>
<evidence type="ECO:0000259" key="6">
    <source>
        <dbReference type="Pfam" id="PF00389"/>
    </source>
</evidence>
<evidence type="ECO:0000313" key="9">
    <source>
        <dbReference type="Proteomes" id="UP000237797"/>
    </source>
</evidence>
<dbReference type="PANTHER" id="PTHR42789:SF1">
    <property type="entry name" value="D-ISOMER SPECIFIC 2-HYDROXYACID DEHYDROGENASE FAMILY PROTEIN (AFU_ORTHOLOGUE AFUA_6G10090)"/>
    <property type="match status" value="1"/>
</dbReference>
<dbReference type="InterPro" id="IPR006139">
    <property type="entry name" value="D-isomer_2_OHA_DH_cat_dom"/>
</dbReference>
<dbReference type="SUPFAM" id="SSF52283">
    <property type="entry name" value="Formate/glycerate dehydrogenase catalytic domain-like"/>
    <property type="match status" value="1"/>
</dbReference>
<dbReference type="Pfam" id="PF02826">
    <property type="entry name" value="2-Hacid_dh_C"/>
    <property type="match status" value="1"/>
</dbReference>
<keyword evidence="9" id="KW-1185">Reference proteome</keyword>
<dbReference type="PROSITE" id="PS00065">
    <property type="entry name" value="D_2_HYDROXYACID_DH_1"/>
    <property type="match status" value="1"/>
</dbReference>
<comment type="similarity">
    <text evidence="1 5">Belongs to the D-isomer specific 2-hydroxyacid dehydrogenase family.</text>
</comment>
<feature type="domain" description="D-isomer specific 2-hydroxyacid dehydrogenase catalytic" evidence="6">
    <location>
        <begin position="51"/>
        <end position="337"/>
    </location>
</feature>
<evidence type="ECO:0000256" key="2">
    <source>
        <dbReference type="ARBA" id="ARBA00022605"/>
    </source>
</evidence>
<comment type="caution">
    <text evidence="8">The sequence shown here is derived from an EMBL/GenBank/DDBJ whole genome shotgun (WGS) entry which is preliminary data.</text>
</comment>
<dbReference type="RefSeq" id="WP_170070384.1">
    <property type="nucleotide sequence ID" value="NZ_PVNE01000007.1"/>
</dbReference>